<evidence type="ECO:0000256" key="4">
    <source>
        <dbReference type="ARBA" id="ARBA00022816"/>
    </source>
</evidence>
<evidence type="ECO:0000256" key="9">
    <source>
        <dbReference type="RuleBase" id="RU365073"/>
    </source>
</evidence>
<keyword evidence="12" id="KW-1185">Reference proteome</keyword>
<keyword evidence="4 9" id="KW-0509">mRNA transport</keyword>
<comment type="subcellular location">
    <subcellularLocation>
        <location evidence="1 9">Nucleus</location>
        <location evidence="1 9">Nuclear pore complex</location>
    </subcellularLocation>
</comment>
<evidence type="ECO:0000256" key="10">
    <source>
        <dbReference type="SAM" id="MobiDB-lite"/>
    </source>
</evidence>
<dbReference type="OrthoDB" id="2224430at2759"/>
<dbReference type="PANTHER" id="PTHR13373">
    <property type="entry name" value="FROUNT PROTEIN-RELATED"/>
    <property type="match status" value="1"/>
</dbReference>
<feature type="region of interest" description="Disordered" evidence="10">
    <location>
        <begin position="1"/>
        <end position="146"/>
    </location>
</feature>
<keyword evidence="3 9" id="KW-0813">Transport</keyword>
<dbReference type="GO" id="GO:0031080">
    <property type="term" value="C:nuclear pore outer ring"/>
    <property type="evidence" value="ECO:0007669"/>
    <property type="project" value="TreeGrafter"/>
</dbReference>
<dbReference type="GO" id="GO:0006406">
    <property type="term" value="P:mRNA export from nucleus"/>
    <property type="evidence" value="ECO:0007669"/>
    <property type="project" value="TreeGrafter"/>
</dbReference>
<name>A0A0P7BC96_9HYPO</name>
<sequence length="1094" mass="121582">MAHRFVVPDSSPPSSPAPSTPDRNPPRSGFSFLGNDPSTTPAGPPPSSAASFTPTGAPAASFMGSSMMHGMSDSKPLNFGAKPSGSNPKSLFGQPSMSNNPLGRSIRGRAPQPSGLSRQFSAADEEDEDEDQEEEDAEGEMDLPPHRLSLFRRSAAPDGLPEDDEVEAEIERFIDEDMDEEEDASGEEYDEIYEREASEEPDMFLNMRHDDRPYGQPMIGDESDLMMLNTPAATNRVRKEAEDIFKRSAAHFGMSSWKRGYQFAAIAKDLYNQQEPARIVESANLILTTEELVCRLYEEGVGTEDNAEKMDNSLASITYRLVRLWNEYVDELPQPEGEDFATIGPGPEAEPFEKAAYVAHLILRMHHTRFDSNTENEKTPPLPEVLFDWMQSSHNLYPDQVREISRYKPSPACHSLYWQTVRCALLRGDVEGASHLLGNAGWESVRRGPRGEFAYTGKALENVRRFAAATCEVLDRCPARSSDWDIWNSNWTLFRIQARGSLDRLTLFAEGKDQNTRDSLDDEFNPQPQSMSTMARKASSQIPWDIYENLQTIYGIILGSHEAIMEVAQDWCEATVGLFGWWDDGNQRQKSLKTAHSQSFRASGSGLTDSDDYFERLATAFHHVIDSDMNPNAMNPVEVAIASAFEGNVNAVLGFLRAWSLPVSCTVAEVASLGDWLPATESSNPLPLDTLDMDDLALLGVTQPGPDELEGIKDTTLVLYARELAGIEHLSTERDGWEMAIQVLGRMDSPEKSEQTVGELLRDLLATLDEHSSRTVDKIWRILNDLGMINYAEETAETFAEILSKESHRYGEALWYYALSHRPDSVRAVLNLLMSYSLVQSTAYPLEKDLDEDLKGLLRKRTETLEKRAQQDLEAAQLLGRMLSGYATLRKFYEIRDSEQLEDVSSSKTLKLKKQAASALVAVISSADDNIRGGLYDDTRDAVVSEDFLLALLGEASVFINQSPSVITLEQIDILLKAIEDIETVGERVYSACADFFEVVLGSGQALKGSTPWDLMQKSTSSLSGSSYVMSGSSMLVNQLHKMTAGTSVQRGWDWRKGFFSGSKGEDVLRKLRLGLNKDLATLWLEDADGVAMF</sequence>
<dbReference type="AlphaFoldDB" id="A0A0P7BC96"/>
<keyword evidence="8 9" id="KW-0539">Nucleus</keyword>
<feature type="compositionally biased region" description="Acidic residues" evidence="10">
    <location>
        <begin position="123"/>
        <end position="141"/>
    </location>
</feature>
<feature type="compositionally biased region" description="Low complexity" evidence="10">
    <location>
        <begin position="48"/>
        <end position="74"/>
    </location>
</feature>
<evidence type="ECO:0000256" key="1">
    <source>
        <dbReference type="ARBA" id="ARBA00004567"/>
    </source>
</evidence>
<protein>
    <recommendedName>
        <fullName evidence="9">Nuclear pore complex protein Nup85</fullName>
    </recommendedName>
</protein>
<comment type="similarity">
    <text evidence="2 9">Belongs to the nucleoporin Nup85 family.</text>
</comment>
<keyword evidence="6 9" id="KW-0811">Translocation</keyword>
<dbReference type="Pfam" id="PF07575">
    <property type="entry name" value="Nucleopor_Nup85"/>
    <property type="match status" value="1"/>
</dbReference>
<keyword evidence="5 9" id="KW-0653">Protein transport</keyword>
<dbReference type="GO" id="GO:0006606">
    <property type="term" value="P:protein import into nucleus"/>
    <property type="evidence" value="ECO:0007669"/>
    <property type="project" value="TreeGrafter"/>
</dbReference>
<keyword evidence="7 9" id="KW-0906">Nuclear pore complex</keyword>
<proteinExistence type="inferred from homology"/>
<dbReference type="Proteomes" id="UP000050424">
    <property type="component" value="Unassembled WGS sequence"/>
</dbReference>
<evidence type="ECO:0000256" key="8">
    <source>
        <dbReference type="ARBA" id="ARBA00023242"/>
    </source>
</evidence>
<dbReference type="PANTHER" id="PTHR13373:SF21">
    <property type="entry name" value="NUCLEAR PORE COMPLEX PROTEIN NUP85"/>
    <property type="match status" value="1"/>
</dbReference>
<evidence type="ECO:0000256" key="5">
    <source>
        <dbReference type="ARBA" id="ARBA00022927"/>
    </source>
</evidence>
<keyword evidence="9" id="KW-0472">Membrane</keyword>
<gene>
    <name evidence="11" type="ORF">AK830_g9494</name>
</gene>
<comment type="subunit">
    <text evidence="9">Component of the nuclear pore complex (NPC).</text>
</comment>
<dbReference type="GO" id="GO:0045893">
    <property type="term" value="P:positive regulation of DNA-templated transcription"/>
    <property type="evidence" value="ECO:0007669"/>
    <property type="project" value="TreeGrafter"/>
</dbReference>
<evidence type="ECO:0000256" key="3">
    <source>
        <dbReference type="ARBA" id="ARBA00022448"/>
    </source>
</evidence>
<evidence type="ECO:0000313" key="12">
    <source>
        <dbReference type="Proteomes" id="UP000050424"/>
    </source>
</evidence>
<comment type="function">
    <text evidence="9">Functions as a component of the nuclear pore complex (NPC).</text>
</comment>
<evidence type="ECO:0000256" key="2">
    <source>
        <dbReference type="ARBA" id="ARBA00005573"/>
    </source>
</evidence>
<accession>A0A0P7BC96</accession>
<evidence type="ECO:0000256" key="6">
    <source>
        <dbReference type="ARBA" id="ARBA00023010"/>
    </source>
</evidence>
<reference evidence="11 12" key="1">
    <citation type="submission" date="2015-09" db="EMBL/GenBank/DDBJ databases">
        <title>Draft genome of a European isolate of the apple canker pathogen Neonectria ditissima.</title>
        <authorList>
            <person name="Gomez-Cortecero A."/>
            <person name="Harrison R.J."/>
            <person name="Armitage A.D."/>
        </authorList>
    </citation>
    <scope>NUCLEOTIDE SEQUENCE [LARGE SCALE GENOMIC DNA]</scope>
    <source>
        <strain evidence="11 12">R09/05</strain>
    </source>
</reference>
<feature type="compositionally biased region" description="Pro residues" evidence="10">
    <location>
        <begin position="10"/>
        <end position="19"/>
    </location>
</feature>
<dbReference type="GO" id="GO:0017056">
    <property type="term" value="F:structural constituent of nuclear pore"/>
    <property type="evidence" value="ECO:0007669"/>
    <property type="project" value="TreeGrafter"/>
</dbReference>
<evidence type="ECO:0000256" key="7">
    <source>
        <dbReference type="ARBA" id="ARBA00023132"/>
    </source>
</evidence>
<dbReference type="EMBL" id="LKCW01000178">
    <property type="protein sequence ID" value="KPM37069.1"/>
    <property type="molecule type" value="Genomic_DNA"/>
</dbReference>
<dbReference type="STRING" id="78410.A0A0P7BC96"/>
<dbReference type="InterPro" id="IPR011502">
    <property type="entry name" value="Nucleoporin_Nup85"/>
</dbReference>
<comment type="caution">
    <text evidence="11">The sequence shown here is derived from an EMBL/GenBank/DDBJ whole genome shotgun (WGS) entry which is preliminary data.</text>
</comment>
<feature type="compositionally biased region" description="Polar residues" evidence="10">
    <location>
        <begin position="84"/>
        <end position="102"/>
    </location>
</feature>
<evidence type="ECO:0000313" key="11">
    <source>
        <dbReference type="EMBL" id="KPM37069.1"/>
    </source>
</evidence>
<organism evidence="11 12">
    <name type="scientific">Neonectria ditissima</name>
    <dbReference type="NCBI Taxonomy" id="78410"/>
    <lineage>
        <taxon>Eukaryota</taxon>
        <taxon>Fungi</taxon>
        <taxon>Dikarya</taxon>
        <taxon>Ascomycota</taxon>
        <taxon>Pezizomycotina</taxon>
        <taxon>Sordariomycetes</taxon>
        <taxon>Hypocreomycetidae</taxon>
        <taxon>Hypocreales</taxon>
        <taxon>Nectriaceae</taxon>
        <taxon>Neonectria</taxon>
    </lineage>
</organism>
<dbReference type="GO" id="GO:0031965">
    <property type="term" value="C:nuclear membrane"/>
    <property type="evidence" value="ECO:0007669"/>
    <property type="project" value="UniProtKB-UniRule"/>
</dbReference>